<dbReference type="AlphaFoldDB" id="W2CWC0"/>
<reference evidence="1 2" key="1">
    <citation type="submission" date="2013-11" db="EMBL/GenBank/DDBJ databases">
        <title>Single cell genomics of uncultured Tannerella BU063 (oral taxon 286).</title>
        <authorList>
            <person name="Beall C.J."/>
            <person name="Campbell A.G."/>
            <person name="Griffen A.L."/>
            <person name="Podar M."/>
            <person name="Leys E.J."/>
        </authorList>
    </citation>
    <scope>NUCLEOTIDE SEQUENCE [LARGE SCALE GENOMIC DNA]</scope>
    <source>
        <strain evidence="1">Cell 8/11</strain>
    </source>
</reference>
<evidence type="ECO:0000313" key="1">
    <source>
        <dbReference type="EMBL" id="ETK11450.1"/>
    </source>
</evidence>
<accession>W2CWC0</accession>
<proteinExistence type="predicted"/>
<evidence type="ECO:0000313" key="2">
    <source>
        <dbReference type="Proteomes" id="UP000034980"/>
    </source>
</evidence>
<dbReference type="Proteomes" id="UP000034980">
    <property type="component" value="Unassembled WGS sequence"/>
</dbReference>
<organism evidence="1 2">
    <name type="scientific">Tannerella sp. oral taxon BU063 isolate Cell 8/11</name>
    <dbReference type="NCBI Taxonomy" id="1411915"/>
    <lineage>
        <taxon>Bacteria</taxon>
        <taxon>Pseudomonadati</taxon>
        <taxon>Bacteroidota</taxon>
        <taxon>Bacteroidia</taxon>
        <taxon>Bacteroidales</taxon>
        <taxon>Tannerellaceae</taxon>
        <taxon>Tannerella</taxon>
    </lineage>
</organism>
<gene>
    <name evidence="1" type="ORF">T235_15370</name>
</gene>
<protein>
    <submittedName>
        <fullName evidence="1">Uncharacterized protein</fullName>
    </submittedName>
</protein>
<dbReference type="EMBL" id="AYYF01001551">
    <property type="protein sequence ID" value="ETK11450.1"/>
    <property type="molecule type" value="Genomic_DNA"/>
</dbReference>
<name>W2CWC0_9BACT</name>
<sequence>MNDKRIPVMIAIKSSEWVWKVVWDFIGFV</sequence>
<comment type="caution">
    <text evidence="1">The sequence shown here is derived from an EMBL/GenBank/DDBJ whole genome shotgun (WGS) entry which is preliminary data.</text>
</comment>